<proteinExistence type="predicted"/>
<accession>A0A645CZS1</accession>
<name>A0A645CZS1_9ZZZZ</name>
<gene>
    <name evidence="1" type="ORF">SDC9_129525</name>
</gene>
<reference evidence="1" key="1">
    <citation type="submission" date="2019-08" db="EMBL/GenBank/DDBJ databases">
        <authorList>
            <person name="Kucharzyk K."/>
            <person name="Murdoch R.W."/>
            <person name="Higgins S."/>
            <person name="Loffler F."/>
        </authorList>
    </citation>
    <scope>NUCLEOTIDE SEQUENCE</scope>
</reference>
<comment type="caution">
    <text evidence="1">The sequence shown here is derived from an EMBL/GenBank/DDBJ whole genome shotgun (WGS) entry which is preliminary data.</text>
</comment>
<dbReference type="AlphaFoldDB" id="A0A645CZS1"/>
<evidence type="ECO:0000313" key="1">
    <source>
        <dbReference type="EMBL" id="MPM82464.1"/>
    </source>
</evidence>
<organism evidence="1">
    <name type="scientific">bioreactor metagenome</name>
    <dbReference type="NCBI Taxonomy" id="1076179"/>
    <lineage>
        <taxon>unclassified sequences</taxon>
        <taxon>metagenomes</taxon>
        <taxon>ecological metagenomes</taxon>
    </lineage>
</organism>
<dbReference type="EMBL" id="VSSQ01031544">
    <property type="protein sequence ID" value="MPM82464.1"/>
    <property type="molecule type" value="Genomic_DNA"/>
</dbReference>
<protein>
    <submittedName>
        <fullName evidence="1">Uncharacterized protein</fullName>
    </submittedName>
</protein>
<sequence length="65" mass="7555">MDDFYLVGVDDGFAREAKLFDEFCLFAQSFVVCDAREYGVQRFYSRRARREDEHSSGPFEFGAVV</sequence>